<keyword evidence="1" id="KW-0732">Signal</keyword>
<sequence length="170" mass="17460">MKRLLFLLAFLPSGAVAAPDPCASAPPLAEPWTSWTQSGSVMAGATLSSAPRIILGKPVTATLRPTPQVQFAVPPGKSVPKSHAGLFTLAVKDAARIGIALSAAAWVDAATGATALASAAHEHGPRCSGIRKIVWFDLPPGLHAIQIAGALNPSIRIMAADARANQPLPR</sequence>
<evidence type="ECO:0000313" key="3">
    <source>
        <dbReference type="EMBL" id="KER38319.1"/>
    </source>
</evidence>
<dbReference type="EMBL" id="JANF02000058">
    <property type="protein sequence ID" value="KER36231.1"/>
    <property type="molecule type" value="Genomic_DNA"/>
</dbReference>
<accession>A0A8E1C4H2</accession>
<feature type="signal peptide" evidence="1">
    <location>
        <begin position="1"/>
        <end position="17"/>
    </location>
</feature>
<reference evidence="3 4" key="1">
    <citation type="submission" date="2014-05" db="EMBL/GenBank/DDBJ databases">
        <title>Genome Announcement of Sphingobium lucknowense F2.</title>
        <authorList>
            <person name="Lal R."/>
            <person name="Negi V."/>
            <person name="Lata P."/>
            <person name="Sangwan N."/>
            <person name="Gupta S.K."/>
            <person name="Rao D.L.N."/>
            <person name="Das S."/>
        </authorList>
    </citation>
    <scope>NUCLEOTIDE SEQUENCE [LARGE SCALE GENOMIC DNA]</scope>
    <source>
        <strain evidence="3 4">F2</strain>
    </source>
</reference>
<name>A0A8E1C4H2_9SPHN</name>
<dbReference type="EMBL" id="JANF02000003">
    <property type="protein sequence ID" value="KER38319.1"/>
    <property type="molecule type" value="Genomic_DNA"/>
</dbReference>
<evidence type="ECO:0000313" key="2">
    <source>
        <dbReference type="EMBL" id="KER36231.1"/>
    </source>
</evidence>
<feature type="chain" id="PRO_5041845884" description="Homogentisate 1,2-dioxygenase" evidence="1">
    <location>
        <begin position="18"/>
        <end position="170"/>
    </location>
</feature>
<gene>
    <name evidence="3" type="ORF">AL00_00960</name>
    <name evidence="2" type="ORF">AL00_11965</name>
</gene>
<evidence type="ECO:0000313" key="4">
    <source>
        <dbReference type="Proteomes" id="UP000028135"/>
    </source>
</evidence>
<organism evidence="3 4">
    <name type="scientific">Sphingobium indicum F2</name>
    <dbReference type="NCBI Taxonomy" id="1450518"/>
    <lineage>
        <taxon>Bacteria</taxon>
        <taxon>Pseudomonadati</taxon>
        <taxon>Pseudomonadota</taxon>
        <taxon>Alphaproteobacteria</taxon>
        <taxon>Sphingomonadales</taxon>
        <taxon>Sphingomonadaceae</taxon>
        <taxon>Sphingobium</taxon>
    </lineage>
</organism>
<evidence type="ECO:0000256" key="1">
    <source>
        <dbReference type="SAM" id="SignalP"/>
    </source>
</evidence>
<proteinExistence type="predicted"/>
<dbReference type="Proteomes" id="UP000028135">
    <property type="component" value="Unassembled WGS sequence"/>
</dbReference>
<evidence type="ECO:0008006" key="5">
    <source>
        <dbReference type="Google" id="ProtNLM"/>
    </source>
</evidence>
<protein>
    <recommendedName>
        <fullName evidence="5">Homogentisate 1,2-dioxygenase</fullName>
    </recommendedName>
</protein>
<comment type="caution">
    <text evidence="3">The sequence shown here is derived from an EMBL/GenBank/DDBJ whole genome shotgun (WGS) entry which is preliminary data.</text>
</comment>
<dbReference type="RefSeq" id="WP_020820705.1">
    <property type="nucleotide sequence ID" value="NZ_JANF02000003.1"/>
</dbReference>
<dbReference type="AlphaFoldDB" id="A0A8E1C4H2"/>